<dbReference type="Pfam" id="PF02592">
    <property type="entry name" value="Vut_1"/>
    <property type="match status" value="1"/>
</dbReference>
<dbReference type="PANTHER" id="PTHR34300">
    <property type="entry name" value="QUEUOSINE PRECURSOR TRANSPORTER-RELATED"/>
    <property type="match status" value="1"/>
</dbReference>
<feature type="transmembrane region" description="Helical" evidence="1">
    <location>
        <begin position="220"/>
        <end position="242"/>
    </location>
</feature>
<dbReference type="HAMAP" id="MF_02088">
    <property type="entry name" value="Q_prec_transport"/>
    <property type="match status" value="1"/>
</dbReference>
<sequence>MSNFDHLPAIDPAVLRERRERVFLIMAGLFLGTLTMLNILGITRFIKFYELNLGEGDDTWSLVFAVAVGVLPYPMTFMCTDLISEFYGKRRANFVVLIGLLLNAWVVFILWLGGVLPGWEAIDAETGRLVVDAAGRKPLYFELKALAFGAVGASMIAYLAAQLCDVWLFHFWKNLTKGKHLWLRNNGSTLISQIVDTVAVILITYYFTEPSLPIPDGTSVWFQLLVGYIAAGYVFKMVAALVDTPIIYGAVYVLKDYLRIDPTHMHEHGELDD</sequence>
<keyword evidence="1" id="KW-1003">Cell membrane</keyword>
<protein>
    <recommendedName>
        <fullName evidence="1">Probable queuosine precursor transporter</fullName>
        <shortName evidence="1">Q precursor transporter</shortName>
    </recommendedName>
</protein>
<feature type="transmembrane region" description="Helical" evidence="1">
    <location>
        <begin position="92"/>
        <end position="112"/>
    </location>
</feature>
<dbReference type="GO" id="GO:0022857">
    <property type="term" value="F:transmembrane transporter activity"/>
    <property type="evidence" value="ECO:0007669"/>
    <property type="project" value="UniProtKB-UniRule"/>
</dbReference>
<comment type="function">
    <text evidence="1">Involved in the import of queuosine (Q) precursors, required for Q precursor salvage.</text>
</comment>
<dbReference type="KEGG" id="pcor:KS4_11940"/>
<gene>
    <name evidence="2" type="ORF">KS4_11940</name>
</gene>
<comment type="similarity">
    <text evidence="1">Belongs to the vitamin uptake transporter (VUT/ECF) (TC 2.A.88) family. Q precursor transporter subfamily.</text>
</comment>
<dbReference type="RefSeq" id="WP_145075810.1">
    <property type="nucleotide sequence ID" value="NZ_CP036425.1"/>
</dbReference>
<comment type="subcellular location">
    <subcellularLocation>
        <location evidence="1">Cell membrane</location>
        <topology evidence="1">Multi-pass membrane protein</topology>
    </subcellularLocation>
</comment>
<dbReference type="AlphaFoldDB" id="A0A517YSE4"/>
<keyword evidence="3" id="KW-1185">Reference proteome</keyword>
<dbReference type="GO" id="GO:0005886">
    <property type="term" value="C:plasma membrane"/>
    <property type="evidence" value="ECO:0007669"/>
    <property type="project" value="UniProtKB-SubCell"/>
</dbReference>
<feature type="transmembrane region" description="Helical" evidence="1">
    <location>
        <begin position="21"/>
        <end position="40"/>
    </location>
</feature>
<evidence type="ECO:0000313" key="2">
    <source>
        <dbReference type="EMBL" id="QDU33149.1"/>
    </source>
</evidence>
<proteinExistence type="inferred from homology"/>
<feature type="transmembrane region" description="Helical" evidence="1">
    <location>
        <begin position="190"/>
        <end position="208"/>
    </location>
</feature>
<dbReference type="InterPro" id="IPR003744">
    <property type="entry name" value="YhhQ"/>
</dbReference>
<dbReference type="PANTHER" id="PTHR34300:SF2">
    <property type="entry name" value="QUEUOSINE PRECURSOR TRANSPORTER-RELATED"/>
    <property type="match status" value="1"/>
</dbReference>
<keyword evidence="1" id="KW-0812">Transmembrane</keyword>
<reference evidence="2 3" key="1">
    <citation type="submission" date="2019-02" db="EMBL/GenBank/DDBJ databases">
        <title>Deep-cultivation of Planctomycetes and their phenomic and genomic characterization uncovers novel biology.</title>
        <authorList>
            <person name="Wiegand S."/>
            <person name="Jogler M."/>
            <person name="Boedeker C."/>
            <person name="Pinto D."/>
            <person name="Vollmers J."/>
            <person name="Rivas-Marin E."/>
            <person name="Kohn T."/>
            <person name="Peeters S.H."/>
            <person name="Heuer A."/>
            <person name="Rast P."/>
            <person name="Oberbeckmann S."/>
            <person name="Bunk B."/>
            <person name="Jeske O."/>
            <person name="Meyerdierks A."/>
            <person name="Storesund J.E."/>
            <person name="Kallscheuer N."/>
            <person name="Luecker S."/>
            <person name="Lage O.M."/>
            <person name="Pohl T."/>
            <person name="Merkel B.J."/>
            <person name="Hornburger P."/>
            <person name="Mueller R.-W."/>
            <person name="Bruemmer F."/>
            <person name="Labrenz M."/>
            <person name="Spormann A.M."/>
            <person name="Op den Camp H."/>
            <person name="Overmann J."/>
            <person name="Amann R."/>
            <person name="Jetten M.S.M."/>
            <person name="Mascher T."/>
            <person name="Medema M.H."/>
            <person name="Devos D.P."/>
            <person name="Kaster A.-K."/>
            <person name="Ovreas L."/>
            <person name="Rohde M."/>
            <person name="Galperin M.Y."/>
            <person name="Jogler C."/>
        </authorList>
    </citation>
    <scope>NUCLEOTIDE SEQUENCE [LARGE SCALE GENOMIC DNA]</scope>
    <source>
        <strain evidence="2 3">KS4</strain>
    </source>
</reference>
<keyword evidence="1" id="KW-0813">Transport</keyword>
<dbReference type="OrthoDB" id="9805479at2"/>
<dbReference type="NCBIfam" id="TIGR00697">
    <property type="entry name" value="queuosine precursor transporter"/>
    <property type="match status" value="1"/>
</dbReference>
<organism evidence="2 3">
    <name type="scientific">Poriferisphaera corsica</name>
    <dbReference type="NCBI Taxonomy" id="2528020"/>
    <lineage>
        <taxon>Bacteria</taxon>
        <taxon>Pseudomonadati</taxon>
        <taxon>Planctomycetota</taxon>
        <taxon>Phycisphaerae</taxon>
        <taxon>Phycisphaerales</taxon>
        <taxon>Phycisphaeraceae</taxon>
        <taxon>Poriferisphaera</taxon>
    </lineage>
</organism>
<accession>A0A517YSE4</accession>
<evidence type="ECO:0000313" key="3">
    <source>
        <dbReference type="Proteomes" id="UP000317369"/>
    </source>
</evidence>
<keyword evidence="1" id="KW-0472">Membrane</keyword>
<keyword evidence="1" id="KW-1133">Transmembrane helix</keyword>
<feature type="transmembrane region" description="Helical" evidence="1">
    <location>
        <begin position="60"/>
        <end position="80"/>
    </location>
</feature>
<dbReference type="Proteomes" id="UP000317369">
    <property type="component" value="Chromosome"/>
</dbReference>
<evidence type="ECO:0000256" key="1">
    <source>
        <dbReference type="HAMAP-Rule" id="MF_02088"/>
    </source>
</evidence>
<feature type="transmembrane region" description="Helical" evidence="1">
    <location>
        <begin position="145"/>
        <end position="169"/>
    </location>
</feature>
<name>A0A517YSE4_9BACT</name>
<dbReference type="EMBL" id="CP036425">
    <property type="protein sequence ID" value="QDU33149.1"/>
    <property type="molecule type" value="Genomic_DNA"/>
</dbReference>